<feature type="region of interest" description="Disordered" evidence="3">
    <location>
        <begin position="1199"/>
        <end position="1249"/>
    </location>
</feature>
<evidence type="ECO:0000256" key="3">
    <source>
        <dbReference type="SAM" id="MobiDB-lite"/>
    </source>
</evidence>
<feature type="region of interest" description="Disordered" evidence="3">
    <location>
        <begin position="1"/>
        <end position="41"/>
    </location>
</feature>
<dbReference type="GO" id="GO:0031048">
    <property type="term" value="P:regulatory ncRNA-mediated heterochromatin formation"/>
    <property type="evidence" value="ECO:0007669"/>
    <property type="project" value="TreeGrafter"/>
</dbReference>
<dbReference type="PANTHER" id="PTHR10887:SF341">
    <property type="entry name" value="NFX1-TYPE ZINC FINGER-CONTAINING PROTEIN 1"/>
    <property type="match status" value="1"/>
</dbReference>
<dbReference type="Pfam" id="PF13087">
    <property type="entry name" value="AAA_12"/>
    <property type="match status" value="1"/>
</dbReference>
<feature type="compositionally biased region" description="Polar residues" evidence="3">
    <location>
        <begin position="1207"/>
        <end position="1217"/>
    </location>
</feature>
<accession>A0A1J9QVB1</accession>
<evidence type="ECO:0000313" key="7">
    <source>
        <dbReference type="EMBL" id="OJD32329.1"/>
    </source>
</evidence>
<dbReference type="InterPro" id="IPR027417">
    <property type="entry name" value="P-loop_NTPase"/>
</dbReference>
<dbReference type="Proteomes" id="UP000183809">
    <property type="component" value="Unassembled WGS sequence"/>
</dbReference>
<evidence type="ECO:0000313" key="8">
    <source>
        <dbReference type="Proteomes" id="UP000183809"/>
    </source>
</evidence>
<reference evidence="7 8" key="1">
    <citation type="submission" date="2016-10" db="EMBL/GenBank/DDBJ databases">
        <title>Proteomics and genomics reveal pathogen-plant mechanisms compatible with a hemibiotrophic lifestyle of Diplodia corticola.</title>
        <authorList>
            <person name="Fernandes I."/>
            <person name="De Jonge R."/>
            <person name="Van De Peer Y."/>
            <person name="Devreese B."/>
            <person name="Alves A."/>
            <person name="Esteves A.C."/>
        </authorList>
    </citation>
    <scope>NUCLEOTIDE SEQUENCE [LARGE SCALE GENOMIC DNA]</scope>
    <source>
        <strain evidence="7 8">CBS 112549</strain>
    </source>
</reference>
<protein>
    <submittedName>
        <fullName evidence="7">Dead box helicase</fullName>
    </submittedName>
</protein>
<keyword evidence="1 7" id="KW-0378">Hydrolase</keyword>
<dbReference type="EMBL" id="MNUE01000039">
    <property type="protein sequence ID" value="OJD32329.1"/>
    <property type="molecule type" value="Genomic_DNA"/>
</dbReference>
<organism evidence="7 8">
    <name type="scientific">Diplodia corticola</name>
    <dbReference type="NCBI Taxonomy" id="236234"/>
    <lineage>
        <taxon>Eukaryota</taxon>
        <taxon>Fungi</taxon>
        <taxon>Dikarya</taxon>
        <taxon>Ascomycota</taxon>
        <taxon>Pezizomycotina</taxon>
        <taxon>Dothideomycetes</taxon>
        <taxon>Dothideomycetes incertae sedis</taxon>
        <taxon>Botryosphaeriales</taxon>
        <taxon>Botryosphaeriaceae</taxon>
        <taxon>Diplodia</taxon>
    </lineage>
</organism>
<dbReference type="OrthoDB" id="409395at2759"/>
<dbReference type="RefSeq" id="XP_020128589.1">
    <property type="nucleotide sequence ID" value="XM_020275403.1"/>
</dbReference>
<keyword evidence="1 7" id="KW-0067">ATP-binding</keyword>
<dbReference type="CDD" id="cd06008">
    <property type="entry name" value="NF-X1-zinc-finger"/>
    <property type="match status" value="1"/>
</dbReference>
<evidence type="ECO:0000256" key="2">
    <source>
        <dbReference type="SAM" id="Coils"/>
    </source>
</evidence>
<dbReference type="STRING" id="236234.A0A1J9QVB1"/>
<dbReference type="GO" id="GO:0004386">
    <property type="term" value="F:helicase activity"/>
    <property type="evidence" value="ECO:0007669"/>
    <property type="project" value="UniProtKB-KW"/>
</dbReference>
<feature type="domain" description="DNA2/NAM7 helicase helicase" evidence="4">
    <location>
        <begin position="365"/>
        <end position="748"/>
    </location>
</feature>
<dbReference type="CDD" id="cd18808">
    <property type="entry name" value="SF1_C_Upf1"/>
    <property type="match status" value="1"/>
</dbReference>
<keyword evidence="1 7" id="KW-0547">Nucleotide-binding</keyword>
<evidence type="ECO:0000259" key="6">
    <source>
        <dbReference type="Pfam" id="PF25396"/>
    </source>
</evidence>
<feature type="compositionally biased region" description="Low complexity" evidence="3">
    <location>
        <begin position="20"/>
        <end position="32"/>
    </location>
</feature>
<dbReference type="InterPro" id="IPR045055">
    <property type="entry name" value="DNA2/NAM7-like"/>
</dbReference>
<feature type="coiled-coil region" evidence="2">
    <location>
        <begin position="1153"/>
        <end position="1180"/>
    </location>
</feature>
<dbReference type="Gene3D" id="3.40.50.300">
    <property type="entry name" value="P-loop containing nucleotide triphosphate hydrolases"/>
    <property type="match status" value="3"/>
</dbReference>
<keyword evidence="1 7" id="KW-0347">Helicase</keyword>
<comment type="caution">
    <text evidence="7">The sequence shown here is derived from an EMBL/GenBank/DDBJ whole genome shotgun (WGS) entry which is preliminary data.</text>
</comment>
<dbReference type="InterPro" id="IPR041679">
    <property type="entry name" value="DNA2/NAM7-like_C"/>
</dbReference>
<proteinExistence type="predicted"/>
<gene>
    <name evidence="7" type="ORF">BKCO1_390009</name>
</gene>
<feature type="region of interest" description="Disordered" evidence="3">
    <location>
        <begin position="1091"/>
        <end position="1114"/>
    </location>
</feature>
<feature type="domain" description="ZNFX1" evidence="6">
    <location>
        <begin position="187"/>
        <end position="291"/>
    </location>
</feature>
<dbReference type="GeneID" id="31015664"/>
<dbReference type="GO" id="GO:0031380">
    <property type="term" value="C:nuclear RNA-directed RNA polymerase complex"/>
    <property type="evidence" value="ECO:0007669"/>
    <property type="project" value="TreeGrafter"/>
</dbReference>
<feature type="domain" description="DNA2/NAM7 helicase-like C-terminal" evidence="5">
    <location>
        <begin position="760"/>
        <end position="950"/>
    </location>
</feature>
<evidence type="ECO:0000256" key="1">
    <source>
        <dbReference type="ARBA" id="ARBA00022806"/>
    </source>
</evidence>
<evidence type="ECO:0000259" key="4">
    <source>
        <dbReference type="Pfam" id="PF13086"/>
    </source>
</evidence>
<dbReference type="InterPro" id="IPR047187">
    <property type="entry name" value="SF1_C_Upf1"/>
</dbReference>
<dbReference type="PANTHER" id="PTHR10887">
    <property type="entry name" value="DNA2/NAM7 HELICASE FAMILY"/>
    <property type="match status" value="1"/>
</dbReference>
<feature type="compositionally biased region" description="Polar residues" evidence="3">
    <location>
        <begin position="1234"/>
        <end position="1249"/>
    </location>
</feature>
<name>A0A1J9QVB1_9PEZI</name>
<evidence type="ECO:0000259" key="5">
    <source>
        <dbReference type="Pfam" id="PF13087"/>
    </source>
</evidence>
<dbReference type="SUPFAM" id="SSF52540">
    <property type="entry name" value="P-loop containing nucleoside triphosphate hydrolases"/>
    <property type="match status" value="1"/>
</dbReference>
<sequence length="1249" mass="140857">MARAKPQFKSFVAGPPPEPAATATPPELTMAPSTTRAPRSAADSYQFAAMDAEDEVNPHLHEKFSRINIAGRSQHGTSFARSSVEPSVTVPHTIRQYVSEANLPVATESWLSRPEVPTTEEILDTEDFLSDTVSILPNNIDGPWASKERYLESLFELLREDTVRPLRETVGRIRTKSWGKEDEYGSTVGIYNNVHIVGFTFSPRGLAARVQFSLARAGKRIHWEQSKRLLTGSLIALTPESDNFRSKCTVAVIAARPLANLVQDPPEIDIFFPRPEEVEIDPGQCWMMVEERSSYFEGTRHTLRALQKLMREPFPLSEHLINLETAVDAPDYIERNPHLDLTPVFEGETSMNVLQPWPDYLKTELDKTQVLALQRMITKKCAIIQGPPGTGKTHVSVVALKALLNNMEQGFDAPIIVACQTNHALDQLLRHVAAFEPSFVRLGGRSRDEEIKKRTLFELKQVDRPPSIAGGAMSPAIFRLKNIERQMRTLLSPLQVRSAFFSHNLLHQLKIITEKQFESFERGDTRWESHGAQQEDHSEDRIADWIGKHYEFVERGIPPDDFAFEYEEVDLEFEQLKEIEAENMVKDDEDYETLPGGIINLSENLVGKHSTSTSVTDEDVRRLLSKTDNMYKIKDKLRGVVYNYLRNQAKELILKAFREVAKEYQEAVVQRAVGRWELDHMVLRKQKIIGMTTTGLSKYRALVSSLEPKIVLIEEAAETLEAPVTAACVPSLEHLILVGDHQQLRPHCHVSDHEDDPFFLNVSLFERLVRNKVEYDTLRRQRRMVPQIRRLIRPIYGDLIKDHPSVKDPAIRAPVPGMGDIDTFFFTHEWPETVDTQMSSCNAMEADMIAQFYNYLFMNGMPYGNITVLTFYNGQRKLILKKLRSHPNLQGTGRDLRVVTVDSYQGEENEVVLLSLVRSNINGRVGFLSNVNRVCVALSRAKRGFYMFGNGQLLATESKIWSEVITVLAGKKSLKEEAMRVGYHLPLTCVKHGRKTFIGDLDDWSLVHGGCEEMCKGKLPCGHHCILHCHPFPHETVSCNQSCRRTLGCGHMCAASCADECRCTICVRAVGSILRPGARPTLNTGQVALRKNDTAAHSRRPPTPGAGPTTQPFRQAGSVRISPLCGAHRKSNSDGSDHSTWQAYTQNVREHDAELAQRANQQYQERLEHLDQRRTALLEKEMERSVFNDDYRSAPSALQATAGAKYSSGTRGATPPSTGRGPHRQRWVHDYDPVSSSRTPTNSEQSLLD</sequence>
<dbReference type="Pfam" id="PF25396">
    <property type="entry name" value="ZNFX1"/>
    <property type="match status" value="1"/>
</dbReference>
<dbReference type="InterPro" id="IPR041677">
    <property type="entry name" value="DNA2/NAM7_AAA_11"/>
</dbReference>
<keyword evidence="8" id="KW-1185">Reference proteome</keyword>
<dbReference type="InterPro" id="IPR057373">
    <property type="entry name" value="ZNFX1"/>
</dbReference>
<keyword evidence="2" id="KW-0175">Coiled coil</keyword>
<dbReference type="Pfam" id="PF13086">
    <property type="entry name" value="AAA_11"/>
    <property type="match status" value="1"/>
</dbReference>
<dbReference type="AlphaFoldDB" id="A0A1J9QVB1"/>